<keyword evidence="1" id="KW-0732">Signal</keyword>
<evidence type="ECO:0008006" key="5">
    <source>
        <dbReference type="Google" id="ProtNLM"/>
    </source>
</evidence>
<feature type="chain" id="PRO_5035610631" description="Sodefrin-like factor" evidence="1">
    <location>
        <begin position="22"/>
        <end position="387"/>
    </location>
</feature>
<organism evidence="2 4">
    <name type="scientific">Rotaria magnacalcarata</name>
    <dbReference type="NCBI Taxonomy" id="392030"/>
    <lineage>
        <taxon>Eukaryota</taxon>
        <taxon>Metazoa</taxon>
        <taxon>Spiralia</taxon>
        <taxon>Gnathifera</taxon>
        <taxon>Rotifera</taxon>
        <taxon>Eurotatoria</taxon>
        <taxon>Bdelloidea</taxon>
        <taxon>Philodinida</taxon>
        <taxon>Philodinidae</taxon>
        <taxon>Rotaria</taxon>
    </lineage>
</organism>
<accession>A0A816LG75</accession>
<dbReference type="SUPFAM" id="SSF69349">
    <property type="entry name" value="Phage fibre proteins"/>
    <property type="match status" value="1"/>
</dbReference>
<proteinExistence type="predicted"/>
<name>A0A816LG75_9BILA</name>
<evidence type="ECO:0000313" key="2">
    <source>
        <dbReference type="EMBL" id="CAF1932437.1"/>
    </source>
</evidence>
<dbReference type="Proteomes" id="UP000663824">
    <property type="component" value="Unassembled WGS sequence"/>
</dbReference>
<gene>
    <name evidence="2" type="ORF">MBJ925_LOCUS4495</name>
    <name evidence="3" type="ORF">SMN809_LOCUS8955</name>
</gene>
<evidence type="ECO:0000256" key="1">
    <source>
        <dbReference type="SAM" id="SignalP"/>
    </source>
</evidence>
<reference evidence="2" key="1">
    <citation type="submission" date="2021-02" db="EMBL/GenBank/DDBJ databases">
        <authorList>
            <person name="Nowell W R."/>
        </authorList>
    </citation>
    <scope>NUCLEOTIDE SEQUENCE</scope>
</reference>
<feature type="signal peptide" evidence="1">
    <location>
        <begin position="1"/>
        <end position="21"/>
    </location>
</feature>
<dbReference type="EMBL" id="CAJNRE010000823">
    <property type="protein sequence ID" value="CAF1932437.1"/>
    <property type="molecule type" value="Genomic_DNA"/>
</dbReference>
<dbReference type="AlphaFoldDB" id="A0A816LG75"/>
<protein>
    <recommendedName>
        <fullName evidence="5">Sodefrin-like factor</fullName>
    </recommendedName>
</protein>
<evidence type="ECO:0000313" key="4">
    <source>
        <dbReference type="Proteomes" id="UP000663824"/>
    </source>
</evidence>
<dbReference type="Proteomes" id="UP000676336">
    <property type="component" value="Unassembled WGS sequence"/>
</dbReference>
<evidence type="ECO:0000313" key="3">
    <source>
        <dbReference type="EMBL" id="CAF3945463.1"/>
    </source>
</evidence>
<dbReference type="EMBL" id="CAJOBI010002816">
    <property type="protein sequence ID" value="CAF3945463.1"/>
    <property type="molecule type" value="Genomic_DNA"/>
</dbReference>
<comment type="caution">
    <text evidence="2">The sequence shown here is derived from an EMBL/GenBank/DDBJ whole genome shotgun (WGS) entry which is preliminary data.</text>
</comment>
<sequence length="387" mass="40873">MLNLSCFVALLFLSLNHSISALSCYECQSTFPASSICLPPCTTRFVLDSTCVLMRNISLEPSDVGSLRAAHIGDVSTIPNITEKSFIFGEEAVYLNPSPTVGWDWEYGPITYGCDTNGCNEPGDVNRLPNALNARIPNATLERLLLGDLDNSCYVCNTCVDSDVTNTDMSNCTKQLCQSHACGFVATRNSPSSIAQCNAAWHYSSYCMGSREVAQVDMTLIYYIRSKSFYIYQMEAICLSNDCNNMTTFKQLKDAVTVDPDLTCLIDYSNSSTTTSIRPVTSTAAGGLTSTAVGGLTSTAVGGLTSTATGGLTSTAIGGLTSTATGGLTSTATGGLTSTAVGGLTSTATGGLTSTSTGSPEGSGSEQIFINTKLFIFVIFSFYFIKF</sequence>